<name>A0A1X7AEQ2_9GAMM</name>
<dbReference type="RefSeq" id="WP_087106563.1">
    <property type="nucleotide sequence ID" value="NZ_CBCSCN010000004.1"/>
</dbReference>
<keyword evidence="3" id="KW-1185">Reference proteome</keyword>
<dbReference type="Gene3D" id="3.40.50.1820">
    <property type="entry name" value="alpha/beta hydrolase"/>
    <property type="match status" value="1"/>
</dbReference>
<dbReference type="CDD" id="cd00519">
    <property type="entry name" value="Lipase_3"/>
    <property type="match status" value="1"/>
</dbReference>
<gene>
    <name evidence="2" type="ORF">EHSB41UT_00515</name>
</gene>
<dbReference type="GO" id="GO:0006629">
    <property type="term" value="P:lipid metabolic process"/>
    <property type="evidence" value="ECO:0007669"/>
    <property type="project" value="InterPro"/>
</dbReference>
<dbReference type="InterPro" id="IPR051218">
    <property type="entry name" value="Sec_MonoDiacylglyc_Lipase"/>
</dbReference>
<dbReference type="OrthoDB" id="5522031at2"/>
<protein>
    <submittedName>
        <fullName evidence="2">Lipase (Class 3)</fullName>
    </submittedName>
</protein>
<feature type="domain" description="Fungal lipase-type" evidence="1">
    <location>
        <begin position="68"/>
        <end position="202"/>
    </location>
</feature>
<dbReference type="Pfam" id="PF01764">
    <property type="entry name" value="Lipase_3"/>
    <property type="match status" value="1"/>
</dbReference>
<dbReference type="SUPFAM" id="SSF53474">
    <property type="entry name" value="alpha/beta-Hydrolases"/>
    <property type="match status" value="1"/>
</dbReference>
<evidence type="ECO:0000259" key="1">
    <source>
        <dbReference type="Pfam" id="PF01764"/>
    </source>
</evidence>
<organism evidence="2 3">
    <name type="scientific">Parendozoicomonas haliclonae</name>
    <dbReference type="NCBI Taxonomy" id="1960125"/>
    <lineage>
        <taxon>Bacteria</taxon>
        <taxon>Pseudomonadati</taxon>
        <taxon>Pseudomonadota</taxon>
        <taxon>Gammaproteobacteria</taxon>
        <taxon>Oceanospirillales</taxon>
        <taxon>Endozoicomonadaceae</taxon>
        <taxon>Parendozoicomonas</taxon>
    </lineage>
</organism>
<dbReference type="Proteomes" id="UP000196573">
    <property type="component" value="Unassembled WGS sequence"/>
</dbReference>
<dbReference type="AlphaFoldDB" id="A0A1X7AEQ2"/>
<dbReference type="InterPro" id="IPR002921">
    <property type="entry name" value="Fungal_lipase-type"/>
</dbReference>
<dbReference type="PANTHER" id="PTHR45856:SF24">
    <property type="entry name" value="FUNGAL LIPASE-LIKE DOMAIN-CONTAINING PROTEIN"/>
    <property type="match status" value="1"/>
</dbReference>
<dbReference type="EMBL" id="FWPT01000001">
    <property type="protein sequence ID" value="SMA35288.1"/>
    <property type="molecule type" value="Genomic_DNA"/>
</dbReference>
<evidence type="ECO:0000313" key="3">
    <source>
        <dbReference type="Proteomes" id="UP000196573"/>
    </source>
</evidence>
<accession>A0A1X7AEQ2</accession>
<sequence length="268" mass="30613">MSDFSHQASNFKKKNLAYLSRFANLAYEDESTVRTALDNLDLDTSNNSFFFKEGDTEAVVAGDRKKIIVAFRGTEATLGEWMNNAQIAKDTWTEDNPLGMVHSGFYEAFNSVWNQVLAEIQRLRTHNQTIWLTGHSLGGALATIAAATLELQQPDIRVNGVYTFGQPRTANHLFAKNYNNRLKERTFRCVNNNDVITRIPPQIFGYSHIGTLMYFDTDGTIHTDGKLSWWARFWDRLEGRYDDIWNLAPDGVEDHRMDNYQALSENLA</sequence>
<evidence type="ECO:0000313" key="2">
    <source>
        <dbReference type="EMBL" id="SMA35288.1"/>
    </source>
</evidence>
<dbReference type="PANTHER" id="PTHR45856">
    <property type="entry name" value="ALPHA/BETA-HYDROLASES SUPERFAMILY PROTEIN"/>
    <property type="match status" value="1"/>
</dbReference>
<reference evidence="2 3" key="1">
    <citation type="submission" date="2017-03" db="EMBL/GenBank/DDBJ databases">
        <authorList>
            <person name="Afonso C.L."/>
            <person name="Miller P.J."/>
            <person name="Scott M.A."/>
            <person name="Spackman E."/>
            <person name="Goraichik I."/>
            <person name="Dimitrov K.M."/>
            <person name="Suarez D.L."/>
            <person name="Swayne D.E."/>
        </authorList>
    </citation>
    <scope>NUCLEOTIDE SEQUENCE [LARGE SCALE GENOMIC DNA]</scope>
    <source>
        <strain evidence="2">SB41UT1</strain>
    </source>
</reference>
<proteinExistence type="predicted"/>
<dbReference type="InterPro" id="IPR029058">
    <property type="entry name" value="AB_hydrolase_fold"/>
</dbReference>